<keyword evidence="4 16" id="KW-0945">Host-virus interaction</keyword>
<dbReference type="GO" id="GO:0039648">
    <property type="term" value="P:symbiont-mediated perturbation of host ubiquitin-like protein modification"/>
    <property type="evidence" value="ECO:0007669"/>
    <property type="project" value="UniProtKB-UniRule"/>
</dbReference>
<reference evidence="19 20" key="1">
    <citation type="journal article" date="2011" name="Mol. Phylogenet. Evol.">
        <title>Modular organizations of novel cetacean papillomaviruses.</title>
        <authorList>
            <person name="Gottschling M."/>
            <person name="Bravo I.G."/>
            <person name="Schulz E."/>
            <person name="Bracho M.A."/>
            <person name="Deaville R."/>
            <person name="Jepson P.D."/>
            <person name="Bressem M.F."/>
            <person name="Stockfleth E."/>
            <person name="Nindl I."/>
        </authorList>
    </citation>
    <scope>NUCLEOTIDE SEQUENCE [LARGE SCALE GENOMIC DNA]</scope>
</reference>
<keyword evidence="10 16" id="KW-0238">DNA-binding</keyword>
<evidence type="ECO:0000256" key="14">
    <source>
        <dbReference type="ARBA" id="ARBA00023280"/>
    </source>
</evidence>
<comment type="similarity">
    <text evidence="1 16 17">Belongs to the papillomaviridae E6 protein family.</text>
</comment>
<dbReference type="EMBL" id="GU117620">
    <property type="protein sequence ID" value="ADJ96335.1"/>
    <property type="molecule type" value="Genomic_DNA"/>
</dbReference>
<evidence type="ECO:0000256" key="10">
    <source>
        <dbReference type="ARBA" id="ARBA00023125"/>
    </source>
</evidence>
<evidence type="ECO:0000256" key="4">
    <source>
        <dbReference type="ARBA" id="ARBA00022581"/>
    </source>
</evidence>
<comment type="function">
    <text evidence="16">Plays a major role in the induction and maintenance of cellular transformation. E6 associates with host UBE3A/E6-AP ubiquitin-protein ligase and modulates its activity. Protects host keratinocytes from apoptosis by mediating the degradation of host BAK1. May also inhibit host immune response.</text>
</comment>
<evidence type="ECO:0000256" key="18">
    <source>
        <dbReference type="SAM" id="MobiDB-lite"/>
    </source>
</evidence>
<dbReference type="GO" id="GO:0006355">
    <property type="term" value="P:regulation of DNA-templated transcription"/>
    <property type="evidence" value="ECO:0007669"/>
    <property type="project" value="UniProtKB-UniRule"/>
</dbReference>
<feature type="region of interest" description="Disordered" evidence="18">
    <location>
        <begin position="189"/>
        <end position="213"/>
    </location>
</feature>
<protein>
    <recommendedName>
        <fullName evidence="16 17">Protein E6</fullName>
    </recommendedName>
</protein>
<dbReference type="GO" id="GO:0042025">
    <property type="term" value="C:host cell nucleus"/>
    <property type="evidence" value="ECO:0007669"/>
    <property type="project" value="UniProtKB-SubCell"/>
</dbReference>
<dbReference type="InterPro" id="IPR001334">
    <property type="entry name" value="E6"/>
</dbReference>
<keyword evidence="11 16" id="KW-0010">Activator</keyword>
<evidence type="ECO:0000256" key="12">
    <source>
        <dbReference type="ARBA" id="ARBA00023163"/>
    </source>
</evidence>
<keyword evidence="13 16" id="KW-1035">Host cytoplasm</keyword>
<dbReference type="HAMAP" id="MF_04006">
    <property type="entry name" value="HPV_E6"/>
    <property type="match status" value="1"/>
</dbReference>
<comment type="subunit">
    <text evidence="16">Forms homodimers. Interacts with ubiquitin-protein ligase UBE3A/E6-AP; this interaction stimulates UBE3A ubiquitin activity. Interacts with host BAK1.</text>
</comment>
<comment type="subcellular location">
    <subcellularLocation>
        <location evidence="16 17">Host cytoplasm</location>
    </subcellularLocation>
    <subcellularLocation>
        <location evidence="16 17">Host nucleus</location>
    </subcellularLocation>
</comment>
<evidence type="ECO:0000256" key="9">
    <source>
        <dbReference type="ARBA" id="ARBA00023015"/>
    </source>
</evidence>
<organism evidence="19 20">
    <name type="scientific">Delphinus delphis papillomavirus</name>
    <dbReference type="NCBI Taxonomy" id="706524"/>
    <lineage>
        <taxon>Viruses</taxon>
        <taxon>Monodnaviria</taxon>
        <taxon>Shotokuvirae</taxon>
        <taxon>Cossaviricota</taxon>
        <taxon>Papovaviricetes</taxon>
        <taxon>Zurhausenvirales</taxon>
        <taxon>Papillomaviridae</taxon>
        <taxon>Firstpapillomavirinae</taxon>
        <taxon>Upsilonpapillomavirus</taxon>
        <taxon>Upsilonpapillomavirus 1</taxon>
    </lineage>
</organism>
<keyword evidence="5 16" id="KW-1090">Inhibition of host innate immune response by virus</keyword>
<evidence type="ECO:0000256" key="5">
    <source>
        <dbReference type="ARBA" id="ARBA00022632"/>
    </source>
</evidence>
<gene>
    <name evidence="16 19" type="primary">E6</name>
</gene>
<accession>F2VIQ0</accession>
<evidence type="ECO:0000256" key="6">
    <source>
        <dbReference type="ARBA" id="ARBA00022723"/>
    </source>
</evidence>
<evidence type="ECO:0000256" key="15">
    <source>
        <dbReference type="ARBA" id="ARBA00023323"/>
    </source>
</evidence>
<keyword evidence="12 16" id="KW-0804">Transcription</keyword>
<feature type="compositionally biased region" description="Acidic residues" evidence="18">
    <location>
        <begin position="200"/>
        <end position="213"/>
    </location>
</feature>
<evidence type="ECO:0000313" key="19">
    <source>
        <dbReference type="EMBL" id="ADJ96335.1"/>
    </source>
</evidence>
<keyword evidence="14 16" id="KW-0899">Viral immunoevasion</keyword>
<evidence type="ECO:0000256" key="11">
    <source>
        <dbReference type="ARBA" id="ARBA00023159"/>
    </source>
</evidence>
<dbReference type="Proteomes" id="UP000173402">
    <property type="component" value="Segment"/>
</dbReference>
<feature type="zinc finger region" evidence="16">
    <location>
        <begin position="100"/>
        <end position="136"/>
    </location>
</feature>
<dbReference type="GO" id="GO:0052150">
    <property type="term" value="P:symbiont-mediated perturbation of host apoptosis"/>
    <property type="evidence" value="ECO:0007669"/>
    <property type="project" value="UniProtKB-KW"/>
</dbReference>
<proteinExistence type="inferred from homology"/>
<dbReference type="InterPro" id="IPR038575">
    <property type="entry name" value="E6_sf"/>
</dbReference>
<evidence type="ECO:0000256" key="3">
    <source>
        <dbReference type="ARBA" id="ARBA00022562"/>
    </source>
</evidence>
<keyword evidence="6 16" id="KW-0479">Metal-binding</keyword>
<feature type="zinc finger region" evidence="16">
    <location>
        <begin position="27"/>
        <end position="63"/>
    </location>
</feature>
<dbReference type="GO" id="GO:0008270">
    <property type="term" value="F:zinc ion binding"/>
    <property type="evidence" value="ECO:0007669"/>
    <property type="project" value="UniProtKB-KW"/>
</dbReference>
<dbReference type="Gene3D" id="3.30.240.40">
    <property type="entry name" value="E6 early regulatory protein"/>
    <property type="match status" value="2"/>
</dbReference>
<sequence length="213" mass="24399">MANTKPCTITELCKQFDLDFYELLICCVFCRRQLEGFEKWSFMNKELFVVWEKHFPFAVCPKCLEIRAIIDLLRSFERAGSEETVEEDTGVPLIDLRIRCYGCYKPLTTTEKRFHVEDGKLFNKIANNWRGLCTNCTYLPSRLQYYFFCVVGRTPQPPIPGLVWGFDHAPSQLEISGSDSSWTTSSLASSISSGRRDDNLSDAESDGDTEILI</sequence>
<evidence type="ECO:0000256" key="16">
    <source>
        <dbReference type="HAMAP-Rule" id="MF_04006"/>
    </source>
</evidence>
<dbReference type="GO" id="GO:0039502">
    <property type="term" value="P:symbiont-mediated suppression of host type I interferon-mediated signaling pathway"/>
    <property type="evidence" value="ECO:0007669"/>
    <property type="project" value="UniProtKB-UniRule"/>
</dbReference>
<evidence type="ECO:0000313" key="20">
    <source>
        <dbReference type="Proteomes" id="UP000173402"/>
    </source>
</evidence>
<evidence type="ECO:0000256" key="8">
    <source>
        <dbReference type="ARBA" id="ARBA00022833"/>
    </source>
</evidence>
<evidence type="ECO:0000256" key="1">
    <source>
        <dbReference type="ARBA" id="ARBA00006346"/>
    </source>
</evidence>
<name>F2VIQ0_9PAPI</name>
<dbReference type="Pfam" id="PF00518">
    <property type="entry name" value="E6"/>
    <property type="match status" value="1"/>
</dbReference>
<keyword evidence="2 16" id="KW-0244">Early protein</keyword>
<keyword evidence="3 16" id="KW-1048">Host nucleus</keyword>
<dbReference type="GO" id="GO:0052170">
    <property type="term" value="P:symbiont-mediated suppression of host innate immune response"/>
    <property type="evidence" value="ECO:0007669"/>
    <property type="project" value="UniProtKB-KW"/>
</dbReference>
<evidence type="ECO:0000256" key="13">
    <source>
        <dbReference type="ARBA" id="ARBA00023200"/>
    </source>
</evidence>
<keyword evidence="15 16" id="KW-1119">Modulation of host cell apoptosis by virus</keyword>
<dbReference type="GO" id="GO:0003677">
    <property type="term" value="F:DNA binding"/>
    <property type="evidence" value="ECO:0007669"/>
    <property type="project" value="UniProtKB-UniRule"/>
</dbReference>
<keyword evidence="9 16" id="KW-0805">Transcription regulation</keyword>
<evidence type="ECO:0000256" key="17">
    <source>
        <dbReference type="RuleBase" id="RU363123"/>
    </source>
</evidence>
<comment type="caution">
    <text evidence="16">Lacks conserved residue(s) required for the propagation of feature annotation.</text>
</comment>
<dbReference type="GO" id="GO:0006351">
    <property type="term" value="P:DNA-templated transcription"/>
    <property type="evidence" value="ECO:0007669"/>
    <property type="project" value="UniProtKB-UniRule"/>
</dbReference>
<dbReference type="GO" id="GO:0030430">
    <property type="term" value="C:host cell cytoplasm"/>
    <property type="evidence" value="ECO:0007669"/>
    <property type="project" value="UniProtKB-SubCell"/>
</dbReference>
<keyword evidence="8 16" id="KW-0862">Zinc</keyword>
<keyword evidence="7 16" id="KW-0863">Zinc-finger</keyword>
<evidence type="ECO:0000256" key="7">
    <source>
        <dbReference type="ARBA" id="ARBA00022771"/>
    </source>
</evidence>
<evidence type="ECO:0000256" key="2">
    <source>
        <dbReference type="ARBA" id="ARBA00022518"/>
    </source>
</evidence>
<dbReference type="SUPFAM" id="SSF161229">
    <property type="entry name" value="E6 C-terminal domain-like"/>
    <property type="match status" value="2"/>
</dbReference>